<feature type="domain" description="YjeF C-terminal" evidence="7">
    <location>
        <begin position="7"/>
        <end position="280"/>
    </location>
</feature>
<dbReference type="PANTHER" id="PTHR12592:SF0">
    <property type="entry name" value="ATP-DEPENDENT (S)-NAD(P)H-HYDRATE DEHYDRATASE"/>
    <property type="match status" value="1"/>
</dbReference>
<comment type="catalytic activity">
    <reaction evidence="6">
        <text>(6S)-NADPHX + ADP = AMP + phosphate + NADPH + H(+)</text>
        <dbReference type="Rhea" id="RHEA:32235"/>
        <dbReference type="ChEBI" id="CHEBI:15378"/>
        <dbReference type="ChEBI" id="CHEBI:43474"/>
        <dbReference type="ChEBI" id="CHEBI:57783"/>
        <dbReference type="ChEBI" id="CHEBI:64076"/>
        <dbReference type="ChEBI" id="CHEBI:456215"/>
        <dbReference type="ChEBI" id="CHEBI:456216"/>
        <dbReference type="EC" id="4.2.1.136"/>
    </reaction>
</comment>
<dbReference type="NCBIfam" id="TIGR00196">
    <property type="entry name" value="yjeF_cterm"/>
    <property type="match status" value="1"/>
</dbReference>
<accession>A0AAJ1RCB2</accession>
<comment type="function">
    <text evidence="6">Catalyzes the dehydration of the S-form of NAD(P)HX at the expense of ADP, which is converted to AMP. Together with NAD(P)HX epimerase, which catalyzes the epimerization of the S- and R-forms, the enzyme allows the repair of both epimers of NAD(P)HX, a damaged form of NAD(P)H that is a result of enzymatic or heat-dependent hydration.</text>
</comment>
<feature type="binding site" evidence="6">
    <location>
        <position position="222"/>
    </location>
    <ligand>
        <name>(6S)-NADPHX</name>
        <dbReference type="ChEBI" id="CHEBI:64076"/>
    </ligand>
</feature>
<dbReference type="PROSITE" id="PS01050">
    <property type="entry name" value="YJEF_C_2"/>
    <property type="match status" value="1"/>
</dbReference>
<feature type="binding site" evidence="6">
    <location>
        <position position="221"/>
    </location>
    <ligand>
        <name>AMP</name>
        <dbReference type="ChEBI" id="CHEBI:456215"/>
    </ligand>
</feature>
<dbReference type="PANTHER" id="PTHR12592">
    <property type="entry name" value="ATP-DEPENDENT (S)-NAD(P)H-HYDRATE DEHYDRATASE FAMILY MEMBER"/>
    <property type="match status" value="1"/>
</dbReference>
<protein>
    <recommendedName>
        <fullName evidence="6">ADP-dependent (S)-NAD(P)H-hydrate dehydratase</fullName>
        <ecNumber evidence="6">4.2.1.136</ecNumber>
    </recommendedName>
    <alternativeName>
        <fullName evidence="6">ADP-dependent NAD(P)HX dehydratase</fullName>
    </alternativeName>
</protein>
<dbReference type="GO" id="GO:0005524">
    <property type="term" value="F:ATP binding"/>
    <property type="evidence" value="ECO:0007669"/>
    <property type="project" value="UniProtKB-KW"/>
</dbReference>
<dbReference type="GO" id="GO:0052855">
    <property type="term" value="F:ADP-dependent NAD(P)H-hydrate dehydratase activity"/>
    <property type="evidence" value="ECO:0007669"/>
    <property type="project" value="UniProtKB-UniRule"/>
</dbReference>
<keyword evidence="3 6" id="KW-0521">NADP</keyword>
<evidence type="ECO:0000313" key="9">
    <source>
        <dbReference type="EMBL" id="QAS70097.1"/>
    </source>
</evidence>
<keyword evidence="10" id="KW-1185">Reference proteome</keyword>
<proteinExistence type="inferred from homology"/>
<dbReference type="InterPro" id="IPR017953">
    <property type="entry name" value="Carbohydrate_kinase_pred_CS"/>
</dbReference>
<evidence type="ECO:0000256" key="5">
    <source>
        <dbReference type="ARBA" id="ARBA00023239"/>
    </source>
</evidence>
<evidence type="ECO:0000256" key="6">
    <source>
        <dbReference type="HAMAP-Rule" id="MF_01965"/>
    </source>
</evidence>
<dbReference type="EC" id="4.2.1.136" evidence="6"/>
<keyword evidence="4 6" id="KW-0520">NAD</keyword>
<sequence>MDKKVIEKKSLSKVIQRRLKESNKTNYGRILLICGSRSFGGAAIMATKAAVYSGAGLVTLASDSANRTALLSTVPEAMFIDYSNKEKLLSAIEKSNVILIGSGLEDSDFSLALLKNVFNNIQQKQILIIDGTALSMIGKYHLSIPKNPTTVLTPHQGEWQRISGLSISEQNPAQNYKKMSALQNDFLVLKSSATEIYSITNTKEYGQLNIGGPYQATGGMGDTLAGLISGFMGQFHDNNLLTIQAAVYLHSYIANLLSQNNYVTLPTKIADQIPLIMKTFIQNEFD</sequence>
<comment type="cofactor">
    <cofactor evidence="6">
        <name>Mg(2+)</name>
        <dbReference type="ChEBI" id="CHEBI:18420"/>
    </cofactor>
</comment>
<dbReference type="InterPro" id="IPR000631">
    <property type="entry name" value="CARKD"/>
</dbReference>
<dbReference type="GO" id="GO:0110051">
    <property type="term" value="P:metabolite repair"/>
    <property type="evidence" value="ECO:0007669"/>
    <property type="project" value="TreeGrafter"/>
</dbReference>
<dbReference type="GO" id="GO:0052856">
    <property type="term" value="F:NAD(P)HX epimerase activity"/>
    <property type="evidence" value="ECO:0007669"/>
    <property type="project" value="TreeGrafter"/>
</dbReference>
<name>A0AAJ1RCB2_9LACO</name>
<gene>
    <name evidence="6" type="primary">nnrD</name>
    <name evidence="9" type="ORF">DLJ48_05940</name>
    <name evidence="8" type="ORF">EVC35_00010</name>
</gene>
<dbReference type="SUPFAM" id="SSF53613">
    <property type="entry name" value="Ribokinase-like"/>
    <property type="match status" value="1"/>
</dbReference>
<evidence type="ECO:0000256" key="2">
    <source>
        <dbReference type="ARBA" id="ARBA00022840"/>
    </source>
</evidence>
<keyword evidence="2 6" id="KW-0067">ATP-binding</keyword>
<dbReference type="HAMAP" id="MF_01965">
    <property type="entry name" value="NADHX_dehydratase"/>
    <property type="match status" value="1"/>
</dbReference>
<reference evidence="9 10" key="1">
    <citation type="journal article" date="2019" name="Syst. Appl. Microbiol.">
        <title>Oenococcus sicerae sp. nov., isolated from French cider.</title>
        <authorList>
            <person name="Cousin F.J."/>
            <person name="Le Guellec R."/>
            <person name="Chagnot C."/>
            <person name="Goux D."/>
            <person name="Dalmasso M."/>
            <person name="Laplace J.M."/>
            <person name="Cretenet M."/>
        </authorList>
    </citation>
    <scope>NUCLEOTIDE SEQUENCE [LARGE SCALE GENOMIC DNA]</scope>
    <source>
        <strain evidence="9 10">UCMA 15228</strain>
    </source>
</reference>
<evidence type="ECO:0000256" key="4">
    <source>
        <dbReference type="ARBA" id="ARBA00023027"/>
    </source>
</evidence>
<reference evidence="9" key="3">
    <citation type="submission" date="2020-01" db="EMBL/GenBank/DDBJ databases">
        <authorList>
            <person name="Cousin F.J."/>
            <person name="Le Guellec R."/>
            <person name="Cretenet M."/>
        </authorList>
    </citation>
    <scope>NUCLEOTIDE SEQUENCE</scope>
    <source>
        <strain evidence="9">UCMA 15228</strain>
    </source>
</reference>
<dbReference type="PROSITE" id="PS51383">
    <property type="entry name" value="YJEF_C_3"/>
    <property type="match status" value="1"/>
</dbReference>
<evidence type="ECO:0000313" key="10">
    <source>
        <dbReference type="Proteomes" id="UP000286907"/>
    </source>
</evidence>
<keyword evidence="1 6" id="KW-0547">Nucleotide-binding</keyword>
<evidence type="ECO:0000256" key="1">
    <source>
        <dbReference type="ARBA" id="ARBA00022741"/>
    </source>
</evidence>
<dbReference type="EMBL" id="SDWY01000001">
    <property type="protein sequence ID" value="MDN6899396.1"/>
    <property type="molecule type" value="Genomic_DNA"/>
</dbReference>
<evidence type="ECO:0000259" key="7">
    <source>
        <dbReference type="PROSITE" id="PS51383"/>
    </source>
</evidence>
<evidence type="ECO:0000313" key="8">
    <source>
        <dbReference type="EMBL" id="MDN6899396.1"/>
    </source>
</evidence>
<dbReference type="RefSeq" id="WP_128686568.1">
    <property type="nucleotide sequence ID" value="NZ_CP029684.2"/>
</dbReference>
<dbReference type="AlphaFoldDB" id="A0AAJ1RCB2"/>
<dbReference type="GO" id="GO:0046496">
    <property type="term" value="P:nicotinamide nucleotide metabolic process"/>
    <property type="evidence" value="ECO:0007669"/>
    <property type="project" value="UniProtKB-UniRule"/>
</dbReference>
<evidence type="ECO:0000256" key="3">
    <source>
        <dbReference type="ARBA" id="ARBA00022857"/>
    </source>
</evidence>
<dbReference type="Gene3D" id="3.40.1190.20">
    <property type="match status" value="1"/>
</dbReference>
<feature type="binding site" evidence="6">
    <location>
        <position position="103"/>
    </location>
    <ligand>
        <name>(6S)-NADPHX</name>
        <dbReference type="ChEBI" id="CHEBI:64076"/>
    </ligand>
</feature>
<keyword evidence="5 6" id="KW-0456">Lyase</keyword>
<dbReference type="Proteomes" id="UP001167919">
    <property type="component" value="Unassembled WGS sequence"/>
</dbReference>
<comment type="subunit">
    <text evidence="6">Homotetramer.</text>
</comment>
<dbReference type="EMBL" id="CP029684">
    <property type="protein sequence ID" value="QAS70097.1"/>
    <property type="molecule type" value="Genomic_DNA"/>
</dbReference>
<reference evidence="8" key="2">
    <citation type="submission" date="2019-01" db="EMBL/GenBank/DDBJ databases">
        <title>Oenococcus sicerae UCMA17102.</title>
        <authorList>
            <person name="Cousin F.J."/>
            <person name="Le Guellec R."/>
            <person name="Cretenet M."/>
        </authorList>
    </citation>
    <scope>NUCLEOTIDE SEQUENCE</scope>
    <source>
        <strain evidence="8">UCMA17102</strain>
    </source>
</reference>
<feature type="binding site" evidence="6">
    <location>
        <position position="155"/>
    </location>
    <ligand>
        <name>(6S)-NADPHX</name>
        <dbReference type="ChEBI" id="CHEBI:64076"/>
    </ligand>
</feature>
<feature type="binding site" evidence="6">
    <location>
        <position position="42"/>
    </location>
    <ligand>
        <name>(6S)-NADPHX</name>
        <dbReference type="ChEBI" id="CHEBI:64076"/>
    </ligand>
</feature>
<evidence type="ECO:0000313" key="11">
    <source>
        <dbReference type="Proteomes" id="UP001167919"/>
    </source>
</evidence>
<dbReference type="Pfam" id="PF01256">
    <property type="entry name" value="Carb_kinase"/>
    <property type="match status" value="1"/>
</dbReference>
<dbReference type="InterPro" id="IPR029056">
    <property type="entry name" value="Ribokinase-like"/>
</dbReference>
<comment type="catalytic activity">
    <reaction evidence="6">
        <text>(6S)-NADHX + ADP = AMP + phosphate + NADH + H(+)</text>
        <dbReference type="Rhea" id="RHEA:32223"/>
        <dbReference type="ChEBI" id="CHEBI:15378"/>
        <dbReference type="ChEBI" id="CHEBI:43474"/>
        <dbReference type="ChEBI" id="CHEBI:57945"/>
        <dbReference type="ChEBI" id="CHEBI:64074"/>
        <dbReference type="ChEBI" id="CHEBI:456215"/>
        <dbReference type="ChEBI" id="CHEBI:456216"/>
        <dbReference type="EC" id="4.2.1.136"/>
    </reaction>
</comment>
<dbReference type="Proteomes" id="UP000286907">
    <property type="component" value="Chromosome"/>
</dbReference>
<dbReference type="CDD" id="cd01171">
    <property type="entry name" value="YXKO-related"/>
    <property type="match status" value="1"/>
</dbReference>
<comment type="similarity">
    <text evidence="6">Belongs to the NnrD/CARKD family.</text>
</comment>
<organism evidence="8 11">
    <name type="scientific">Oenococcus sicerae</name>
    <dbReference type="NCBI Taxonomy" id="2203724"/>
    <lineage>
        <taxon>Bacteria</taxon>
        <taxon>Bacillati</taxon>
        <taxon>Bacillota</taxon>
        <taxon>Bacilli</taxon>
        <taxon>Lactobacillales</taxon>
        <taxon>Lactobacillaceae</taxon>
        <taxon>Oenococcus</taxon>
    </lineage>
</organism>
<feature type="binding site" evidence="6">
    <location>
        <begin position="190"/>
        <end position="194"/>
    </location>
    <ligand>
        <name>AMP</name>
        <dbReference type="ChEBI" id="CHEBI:456215"/>
    </ligand>
</feature>